<dbReference type="GO" id="GO:0032259">
    <property type="term" value="P:methylation"/>
    <property type="evidence" value="ECO:0007669"/>
    <property type="project" value="UniProtKB-KW"/>
</dbReference>
<dbReference type="CDD" id="cd02440">
    <property type="entry name" value="AdoMet_MTases"/>
    <property type="match status" value="1"/>
</dbReference>
<protein>
    <submittedName>
        <fullName evidence="2">SAM-dependent methyltransferase</fullName>
    </submittedName>
</protein>
<evidence type="ECO:0000313" key="2">
    <source>
        <dbReference type="EMBL" id="KZS45510.1"/>
    </source>
</evidence>
<name>A0A163HJ97_9BACL</name>
<dbReference type="SUPFAM" id="SSF53335">
    <property type="entry name" value="S-adenosyl-L-methionine-dependent methyltransferases"/>
    <property type="match status" value="1"/>
</dbReference>
<keyword evidence="2" id="KW-0808">Transferase</keyword>
<gene>
    <name evidence="2" type="ORF">AWU65_06030</name>
</gene>
<organism evidence="2 3">
    <name type="scientific">Paenibacillus glucanolyticus</name>
    <dbReference type="NCBI Taxonomy" id="59843"/>
    <lineage>
        <taxon>Bacteria</taxon>
        <taxon>Bacillati</taxon>
        <taxon>Bacillota</taxon>
        <taxon>Bacilli</taxon>
        <taxon>Bacillales</taxon>
        <taxon>Paenibacillaceae</taxon>
        <taxon>Paenibacillus</taxon>
    </lineage>
</organism>
<sequence>MSHELFDSAVWEKAWKEDPYTGVNKMKRAGIDPAHSFDSSAKSFNKEVFSEEGRQRARRIMNWLEDQGVEFSGSSVLDIGAASGGFSVPFAERGADVTAVETSLPLVELLQQNSSALVNGTVKVVHEPFENIDLEAKGWERAFDLVFVSMCPVLVDWASVERVLSCARAFCYMSLAVGFREHSLVDEIWPLVTDRPRKTEHLEMIYLTQLLLLKGYSYQSLVTREVKTTTLSKEAAFHDTIKWLNMHGLTVDERVRGIVSRHLDNHYPTDEVPLRQGGSFGKVLVRLQDENMYSREDRG</sequence>
<dbReference type="InterPro" id="IPR029063">
    <property type="entry name" value="SAM-dependent_MTases_sf"/>
</dbReference>
<reference evidence="2" key="1">
    <citation type="journal article" date="2016" name="Genome Announc.">
        <title>Draft genomes of two strains of Paenibacillus glucanolyticus with capability to degrade lignocellulose.</title>
        <authorList>
            <person name="Mathews S.L."/>
            <person name="Pawlak J."/>
            <person name="Grunden A.M."/>
        </authorList>
    </citation>
    <scope>NUCLEOTIDE SEQUENCE [LARGE SCALE GENOMIC DNA]</scope>
    <source>
        <strain evidence="2">SLM1</strain>
    </source>
</reference>
<dbReference type="Pfam" id="PF13649">
    <property type="entry name" value="Methyltransf_25"/>
    <property type="match status" value="1"/>
</dbReference>
<accession>A0A163HJ97</accession>
<keyword evidence="2" id="KW-0489">Methyltransferase</keyword>
<dbReference type="RefSeq" id="WP_036643568.1">
    <property type="nucleotide sequence ID" value="NZ_CBCSBX010000011.1"/>
</dbReference>
<keyword evidence="3" id="KW-1185">Reference proteome</keyword>
<dbReference type="EMBL" id="LWMH01000001">
    <property type="protein sequence ID" value="KZS45510.1"/>
    <property type="molecule type" value="Genomic_DNA"/>
</dbReference>
<dbReference type="GeneID" id="97553205"/>
<dbReference type="InterPro" id="IPR041698">
    <property type="entry name" value="Methyltransf_25"/>
</dbReference>
<dbReference type="GO" id="GO:0008168">
    <property type="term" value="F:methyltransferase activity"/>
    <property type="evidence" value="ECO:0007669"/>
    <property type="project" value="UniProtKB-KW"/>
</dbReference>
<evidence type="ECO:0000313" key="3">
    <source>
        <dbReference type="Proteomes" id="UP000076796"/>
    </source>
</evidence>
<dbReference type="OrthoDB" id="9791837at2"/>
<dbReference type="Gene3D" id="3.40.50.150">
    <property type="entry name" value="Vaccinia Virus protein VP39"/>
    <property type="match status" value="1"/>
</dbReference>
<dbReference type="KEGG" id="pglu:A3958_06030"/>
<feature type="domain" description="Methyltransferase" evidence="1">
    <location>
        <begin position="76"/>
        <end position="168"/>
    </location>
</feature>
<dbReference type="STRING" id="59843.A3958_06030"/>
<evidence type="ECO:0000259" key="1">
    <source>
        <dbReference type="Pfam" id="PF13649"/>
    </source>
</evidence>
<dbReference type="AlphaFoldDB" id="A0A163HJ97"/>
<proteinExistence type="predicted"/>
<comment type="caution">
    <text evidence="2">The sequence shown here is derived from an EMBL/GenBank/DDBJ whole genome shotgun (WGS) entry which is preliminary data.</text>
</comment>
<dbReference type="Proteomes" id="UP000076796">
    <property type="component" value="Unassembled WGS sequence"/>
</dbReference>